<reference evidence="3" key="1">
    <citation type="submission" date="2016-08" db="EMBL/GenBank/DDBJ databases">
        <authorList>
            <person name="Seilhamer J.J."/>
        </authorList>
    </citation>
    <scope>NUCLEOTIDE SEQUENCE [LARGE SCALE GENOMIC DNA]</scope>
</reference>
<evidence type="ECO:0000256" key="1">
    <source>
        <dbReference type="SAM" id="MobiDB-lite"/>
    </source>
</evidence>
<proteinExistence type="predicted"/>
<accession>A0A1I9SAH5</accession>
<organism evidence="2 3">
    <name type="scientific">Rhodococcus phage Weasels2</name>
    <dbReference type="NCBI Taxonomy" id="1897437"/>
    <lineage>
        <taxon>Viruses</taxon>
        <taxon>Duplodnaviria</taxon>
        <taxon>Heunggongvirae</taxon>
        <taxon>Uroviricota</taxon>
        <taxon>Caudoviricetes</taxon>
        <taxon>Weaselvirus</taxon>
        <taxon>Weaselvirus weasel</taxon>
    </lineage>
</organism>
<dbReference type="Proteomes" id="UP000224902">
    <property type="component" value="Segment"/>
</dbReference>
<evidence type="ECO:0000313" key="2">
    <source>
        <dbReference type="EMBL" id="AOZ63781.1"/>
    </source>
</evidence>
<keyword evidence="3" id="KW-1185">Reference proteome</keyword>
<gene>
    <name evidence="2" type="ORF">SEA_WEASELS2_203</name>
</gene>
<name>A0A1I9SAH5_9CAUD</name>
<evidence type="ECO:0000313" key="3">
    <source>
        <dbReference type="Proteomes" id="UP000224902"/>
    </source>
</evidence>
<sequence length="64" mass="7279">MVDSRGHRPSKGNLMKQINNVVELLKEILDQLKMLNGQTKALKNEPAGYDQSYNNNPPARPFKK</sequence>
<dbReference type="EMBL" id="KX774321">
    <property type="protein sequence ID" value="AOZ63781.1"/>
    <property type="molecule type" value="Genomic_DNA"/>
</dbReference>
<feature type="region of interest" description="Disordered" evidence="1">
    <location>
        <begin position="43"/>
        <end position="64"/>
    </location>
</feature>
<protein>
    <submittedName>
        <fullName evidence="2">Uncharacterized protein</fullName>
    </submittedName>
</protein>